<evidence type="ECO:0000256" key="4">
    <source>
        <dbReference type="ARBA" id="ARBA00022729"/>
    </source>
</evidence>
<dbReference type="RefSeq" id="WP_270406326.1">
    <property type="nucleotide sequence ID" value="NZ_JAQDEO010000022.1"/>
</dbReference>
<protein>
    <submittedName>
        <fullName evidence="6">ABC transporter substrate-binding protein</fullName>
    </submittedName>
</protein>
<keyword evidence="7" id="KW-1185">Reference proteome</keyword>
<dbReference type="PROSITE" id="PS51257">
    <property type="entry name" value="PROKAR_LIPOPROTEIN"/>
    <property type="match status" value="1"/>
</dbReference>
<dbReference type="Gene3D" id="3.40.50.1980">
    <property type="entry name" value="Nitrogenase molybdenum iron protein domain"/>
    <property type="match status" value="2"/>
</dbReference>
<dbReference type="EMBL" id="JBHTKZ010000002">
    <property type="protein sequence ID" value="MFD1180102.1"/>
    <property type="molecule type" value="Genomic_DNA"/>
</dbReference>
<dbReference type="SUPFAM" id="SSF53807">
    <property type="entry name" value="Helical backbone' metal receptor"/>
    <property type="match status" value="1"/>
</dbReference>
<dbReference type="PANTHER" id="PTHR30532:SF26">
    <property type="entry name" value="IRON(3+)-HYDROXAMATE-BINDING PROTEIN FHUD"/>
    <property type="match status" value="1"/>
</dbReference>
<keyword evidence="4" id="KW-0732">Signal</keyword>
<accession>A0ABW3S7F7</accession>
<gene>
    <name evidence="6" type="ORF">ACFQ2Z_01900</name>
</gene>
<keyword evidence="3" id="KW-0813">Transport</keyword>
<evidence type="ECO:0000256" key="2">
    <source>
        <dbReference type="ARBA" id="ARBA00008814"/>
    </source>
</evidence>
<name>A0ABW3S7F7_9BACL</name>
<dbReference type="InterPro" id="IPR002491">
    <property type="entry name" value="ABC_transptr_periplasmic_BD"/>
</dbReference>
<comment type="subcellular location">
    <subcellularLocation>
        <location evidence="1">Cell envelope</location>
    </subcellularLocation>
</comment>
<comment type="similarity">
    <text evidence="2">Belongs to the bacterial solute-binding protein 8 family.</text>
</comment>
<dbReference type="Pfam" id="PF01497">
    <property type="entry name" value="Peripla_BP_2"/>
    <property type="match status" value="1"/>
</dbReference>
<sequence length="322" mass="34913">MHMKHNRIGIAFILFGMMILAACGRTPASEANPAETAAALGGAPAERNYIDVQGREVVIPADPQKIVYIGSAPGDLLALGVKPVGASLSVIASQIAYPEMITGIEDVGYPYSVEKVLYLAPDLILFDDWDINGLASLEKIAPTVVVGTDDVTPTRERIGRIADILGRSDDAAAWFDAYDAKAADVKQKLNLSGNESALSLLLMGKDMFVMGNQGMNTTLYGQLGFKPSDGVQQLMDQNERFANISDEVLPDFAGTHIFILSDNADETVAAQKKLTESPLWKTIPAVQEGRVYTIDSKYNFDDPITMDRLLDEMVHIMTNDAK</sequence>
<evidence type="ECO:0000256" key="1">
    <source>
        <dbReference type="ARBA" id="ARBA00004196"/>
    </source>
</evidence>
<dbReference type="InterPro" id="IPR051313">
    <property type="entry name" value="Bact_iron-sidero_bind"/>
</dbReference>
<organism evidence="6 7">
    <name type="scientific">Paenibacillus timonensis</name>
    <dbReference type="NCBI Taxonomy" id="225915"/>
    <lineage>
        <taxon>Bacteria</taxon>
        <taxon>Bacillati</taxon>
        <taxon>Bacillota</taxon>
        <taxon>Bacilli</taxon>
        <taxon>Bacillales</taxon>
        <taxon>Paenibacillaceae</taxon>
        <taxon>Paenibacillus</taxon>
    </lineage>
</organism>
<comment type="caution">
    <text evidence="6">The sequence shown here is derived from an EMBL/GenBank/DDBJ whole genome shotgun (WGS) entry which is preliminary data.</text>
</comment>
<evidence type="ECO:0000256" key="3">
    <source>
        <dbReference type="ARBA" id="ARBA00022448"/>
    </source>
</evidence>
<evidence type="ECO:0000313" key="7">
    <source>
        <dbReference type="Proteomes" id="UP001597211"/>
    </source>
</evidence>
<dbReference type="PROSITE" id="PS50983">
    <property type="entry name" value="FE_B12_PBP"/>
    <property type="match status" value="1"/>
</dbReference>
<evidence type="ECO:0000313" key="6">
    <source>
        <dbReference type="EMBL" id="MFD1180102.1"/>
    </source>
</evidence>
<feature type="domain" description="Fe/B12 periplasmic-binding" evidence="5">
    <location>
        <begin position="64"/>
        <end position="321"/>
    </location>
</feature>
<dbReference type="PANTHER" id="PTHR30532">
    <property type="entry name" value="IRON III DICITRATE-BINDING PERIPLASMIC PROTEIN"/>
    <property type="match status" value="1"/>
</dbReference>
<proteinExistence type="inferred from homology"/>
<evidence type="ECO:0000259" key="5">
    <source>
        <dbReference type="PROSITE" id="PS50983"/>
    </source>
</evidence>
<reference evidence="7" key="1">
    <citation type="journal article" date="2019" name="Int. J. Syst. Evol. Microbiol.">
        <title>The Global Catalogue of Microorganisms (GCM) 10K type strain sequencing project: providing services to taxonomists for standard genome sequencing and annotation.</title>
        <authorList>
            <consortium name="The Broad Institute Genomics Platform"/>
            <consortium name="The Broad Institute Genome Sequencing Center for Infectious Disease"/>
            <person name="Wu L."/>
            <person name="Ma J."/>
        </authorList>
    </citation>
    <scope>NUCLEOTIDE SEQUENCE [LARGE SCALE GENOMIC DNA]</scope>
    <source>
        <strain evidence="7">CCUG 48216</strain>
    </source>
</reference>
<dbReference type="Proteomes" id="UP001597211">
    <property type="component" value="Unassembled WGS sequence"/>
</dbReference>